<dbReference type="OrthoDB" id="111691at2"/>
<dbReference type="RefSeq" id="WP_089902072.1">
    <property type="nucleotide sequence ID" value="NZ_FOJG01000002.1"/>
</dbReference>
<dbReference type="EMBL" id="FOJG01000002">
    <property type="protein sequence ID" value="SEW54444.1"/>
    <property type="molecule type" value="Genomic_DNA"/>
</dbReference>
<sequence>MFKRTDKVKKKRQSSLFRWVVDKLHLWLGMASGLIVLLLGITGCLFVFQKEINDVYYRKVLFVTPQQTPVLPVSELKKTAQAALGPDKPILNITTYADPANAWEFMTYKGNDTALTYFGTVEYYEAVMLNPYTGKITGKIDYKHNFFSVVKGLHWSLLLNDKYGQPVIGWGTFIFVILLITGLIMWWPKKWNKANREKSFKIKWNASFKRVNYDLHNVLGFYAMLVALIIAFTGMVWAFKWFQATVYVVASGTTTPPAFVERHSKKTADPVSANPLDLAFEKAKPILKGSKRIFIFPASDSAGVNTIGGYKRSETFYGSDELHFDQYSAALLGRTNDSHRNRGERLISMNYDIHVGAIAGLPGKILAFVISLICASLPVTGFYVWWGKQKKSKKKPVVIREAAVANRM</sequence>
<gene>
    <name evidence="2" type="ORF">SAMN04488122_6035</name>
</gene>
<evidence type="ECO:0000256" key="1">
    <source>
        <dbReference type="SAM" id="Phobius"/>
    </source>
</evidence>
<dbReference type="STRING" id="29529.SAMN04488122_6035"/>
<keyword evidence="1" id="KW-0472">Membrane</keyword>
<proteinExistence type="predicted"/>
<keyword evidence="1" id="KW-1133">Transmembrane helix</keyword>
<protein>
    <submittedName>
        <fullName evidence="2">Uncharacterized iron-regulated membrane protein</fullName>
    </submittedName>
</protein>
<evidence type="ECO:0000313" key="2">
    <source>
        <dbReference type="EMBL" id="SEW54444.1"/>
    </source>
</evidence>
<feature type="transmembrane region" description="Helical" evidence="1">
    <location>
        <begin position="167"/>
        <end position="187"/>
    </location>
</feature>
<dbReference type="PANTHER" id="PTHR34219">
    <property type="entry name" value="IRON-REGULATED INNER MEMBRANE PROTEIN-RELATED"/>
    <property type="match status" value="1"/>
</dbReference>
<dbReference type="PANTHER" id="PTHR34219:SF3">
    <property type="entry name" value="BLL7967 PROTEIN"/>
    <property type="match status" value="1"/>
</dbReference>
<feature type="transmembrane region" description="Helical" evidence="1">
    <location>
        <begin position="26"/>
        <end position="48"/>
    </location>
</feature>
<keyword evidence="1" id="KW-0812">Transmembrane</keyword>
<reference evidence="3" key="1">
    <citation type="submission" date="2016-10" db="EMBL/GenBank/DDBJ databases">
        <authorList>
            <person name="Varghese N."/>
            <person name="Submissions S."/>
        </authorList>
    </citation>
    <scope>NUCLEOTIDE SEQUENCE [LARGE SCALE GENOMIC DNA]</scope>
    <source>
        <strain evidence="3">DSM 3695</strain>
    </source>
</reference>
<dbReference type="Proteomes" id="UP000199310">
    <property type="component" value="Unassembled WGS sequence"/>
</dbReference>
<name>A0A1I0SBX0_9BACT</name>
<dbReference type="InterPro" id="IPR005625">
    <property type="entry name" value="PepSY-ass_TM"/>
</dbReference>
<dbReference type="Pfam" id="PF03929">
    <property type="entry name" value="PepSY_TM"/>
    <property type="match status" value="1"/>
</dbReference>
<feature type="transmembrane region" description="Helical" evidence="1">
    <location>
        <begin position="365"/>
        <end position="386"/>
    </location>
</feature>
<organism evidence="2 3">
    <name type="scientific">Chitinophaga arvensicola</name>
    <dbReference type="NCBI Taxonomy" id="29529"/>
    <lineage>
        <taxon>Bacteria</taxon>
        <taxon>Pseudomonadati</taxon>
        <taxon>Bacteroidota</taxon>
        <taxon>Chitinophagia</taxon>
        <taxon>Chitinophagales</taxon>
        <taxon>Chitinophagaceae</taxon>
        <taxon>Chitinophaga</taxon>
    </lineage>
</organism>
<feature type="transmembrane region" description="Helical" evidence="1">
    <location>
        <begin position="219"/>
        <end position="239"/>
    </location>
</feature>
<dbReference type="AlphaFoldDB" id="A0A1I0SBX0"/>
<accession>A0A1I0SBX0</accession>
<keyword evidence="3" id="KW-1185">Reference proteome</keyword>
<evidence type="ECO:0000313" key="3">
    <source>
        <dbReference type="Proteomes" id="UP000199310"/>
    </source>
</evidence>